<dbReference type="PROSITE" id="PS00213">
    <property type="entry name" value="LIPOCALIN"/>
    <property type="match status" value="1"/>
</dbReference>
<reference evidence="5 6" key="2">
    <citation type="journal article" date="2011" name="J. Bacteriol.">
        <title>Genomes of three methylotrophs from a single niche uncover genetic and metabolic divergence of Methylophilaceae.</title>
        <authorList>
            <person name="Lapidus A."/>
            <person name="Clum A."/>
            <person name="Labutti K."/>
            <person name="Kaluzhnaya M.G."/>
            <person name="Lim S."/>
            <person name="Beck D.A."/>
            <person name="Glavina Del Rio T."/>
            <person name="Nolan M."/>
            <person name="Mavromatis K."/>
            <person name="Huntemann M."/>
            <person name="Lucas S."/>
            <person name="Lidstrom M.E."/>
            <person name="Ivanova N."/>
            <person name="Chistoserdova L."/>
        </authorList>
    </citation>
    <scope>NUCLEOTIDE SEQUENCE [LARGE SCALE GENOMIC DNA]</scope>
    <source>
        <strain evidence="5 6">SIP3-4</strain>
    </source>
</reference>
<organism evidence="5 6">
    <name type="scientific">Methylovorus glucosotrophus (strain SIP3-4)</name>
    <dbReference type="NCBI Taxonomy" id="582744"/>
    <lineage>
        <taxon>Bacteria</taxon>
        <taxon>Pseudomonadati</taxon>
        <taxon>Pseudomonadota</taxon>
        <taxon>Betaproteobacteria</taxon>
        <taxon>Nitrosomonadales</taxon>
        <taxon>Methylophilaceae</taxon>
        <taxon>Methylovorus</taxon>
    </lineage>
</organism>
<keyword evidence="2" id="KW-0732">Signal</keyword>
<name>C6XDC4_METGS</name>
<keyword evidence="3" id="KW-0564">Palmitate</keyword>
<dbReference type="RefSeq" id="WP_013442164.1">
    <property type="nucleotide sequence ID" value="NC_012969.1"/>
</dbReference>
<dbReference type="PANTHER" id="PTHR10612">
    <property type="entry name" value="APOLIPOPROTEIN D"/>
    <property type="match status" value="1"/>
</dbReference>
<keyword evidence="2" id="KW-0998">Cell outer membrane</keyword>
<dbReference type="EMBL" id="CP001674">
    <property type="protein sequence ID" value="ACT50549.1"/>
    <property type="molecule type" value="Genomic_DNA"/>
</dbReference>
<evidence type="ECO:0000313" key="6">
    <source>
        <dbReference type="Proteomes" id="UP000002743"/>
    </source>
</evidence>
<dbReference type="PIRSF" id="PIRSF036893">
    <property type="entry name" value="Lipocalin_ApoD"/>
    <property type="match status" value="1"/>
</dbReference>
<dbReference type="AlphaFoldDB" id="C6XDC4"/>
<keyword evidence="2 3" id="KW-0449">Lipoprotein</keyword>
<reference evidence="6" key="1">
    <citation type="submission" date="2009-07" db="EMBL/GenBank/DDBJ databases">
        <title>Complete sequence of chromosome of Methylovorus sp. SIP3-4.</title>
        <authorList>
            <person name="Lucas S."/>
            <person name="Copeland A."/>
            <person name="Lapidus A."/>
            <person name="Glavina del Rio T."/>
            <person name="Tice H."/>
            <person name="Bruce D."/>
            <person name="Goodwin L."/>
            <person name="Pitluck S."/>
            <person name="Clum A."/>
            <person name="Larimer F."/>
            <person name="Land M."/>
            <person name="Hauser L."/>
            <person name="Kyrpides N."/>
            <person name="Mikhailova N."/>
            <person name="Kayluzhnaya M."/>
            <person name="Chistoserdova L."/>
        </authorList>
    </citation>
    <scope>NUCLEOTIDE SEQUENCE [LARGE SCALE GENOMIC DNA]</scope>
    <source>
        <strain evidence="6">SIP3-4</strain>
    </source>
</reference>
<dbReference type="GO" id="GO:0006950">
    <property type="term" value="P:response to stress"/>
    <property type="evidence" value="ECO:0007669"/>
    <property type="project" value="UniProtKB-ARBA"/>
</dbReference>
<comment type="similarity">
    <text evidence="1 2">Belongs to the calycin superfamily. Lipocalin family.</text>
</comment>
<dbReference type="PROSITE" id="PS51257">
    <property type="entry name" value="PROKAR_LIPOPROTEIN"/>
    <property type="match status" value="1"/>
</dbReference>
<evidence type="ECO:0000256" key="3">
    <source>
        <dbReference type="PIRSR" id="PIRSR036893-52"/>
    </source>
</evidence>
<dbReference type="KEGG" id="mei:Msip34_1303"/>
<evidence type="ECO:0000256" key="1">
    <source>
        <dbReference type="ARBA" id="ARBA00006889"/>
    </source>
</evidence>
<dbReference type="InterPro" id="IPR002446">
    <property type="entry name" value="Lipocalin_bac"/>
</dbReference>
<dbReference type="CDD" id="cd19438">
    <property type="entry name" value="lipocalin_Blc-like"/>
    <property type="match status" value="1"/>
</dbReference>
<evidence type="ECO:0000256" key="2">
    <source>
        <dbReference type="PIRNR" id="PIRNR036893"/>
    </source>
</evidence>
<comment type="subcellular location">
    <subcellularLocation>
        <location evidence="2">Cell outer membrane</location>
    </subcellularLocation>
</comment>
<evidence type="ECO:0000259" key="4">
    <source>
        <dbReference type="Pfam" id="PF08212"/>
    </source>
</evidence>
<dbReference type="SUPFAM" id="SSF50814">
    <property type="entry name" value="Lipocalins"/>
    <property type="match status" value="1"/>
</dbReference>
<feature type="lipid moiety-binding region" description="S-diacylglycerol cysteine" evidence="3">
    <location>
        <position position="25"/>
    </location>
</feature>
<dbReference type="HOGENOM" id="CLU_068449_0_1_4"/>
<keyword evidence="2" id="KW-0472">Membrane</keyword>
<feature type="domain" description="Lipocalin/cytosolic fatty-acid binding" evidence="4">
    <location>
        <begin position="39"/>
        <end position="180"/>
    </location>
</feature>
<proteinExistence type="inferred from homology"/>
<feature type="signal peptide" evidence="2">
    <location>
        <begin position="1"/>
        <end position="28"/>
    </location>
</feature>
<dbReference type="eggNOG" id="COG3040">
    <property type="taxonomic scope" value="Bacteria"/>
</dbReference>
<sequence precursor="true">MQNSRFKSRSLACVAAFVASLLGGCATQQLPPITPVPEVDLARFMGPWYVIAVIPTAIETEAYNAVESYQLDKDGTIATTFTFNKGAFDGPLKTYNPRGFVREGTNNAVWGMQFIWPIKAEYLIAYLDSDYQHTIIARNARDYVWIMARQPQISEDTYQKLVAEVIALGYDSRALRKVPQQALPTTPAKGAD</sequence>
<dbReference type="InterPro" id="IPR000566">
    <property type="entry name" value="Lipocln_cytosolic_FA-bd_dom"/>
</dbReference>
<dbReference type="Pfam" id="PF08212">
    <property type="entry name" value="Lipocalin_2"/>
    <property type="match status" value="1"/>
</dbReference>
<dbReference type="PRINTS" id="PR01171">
    <property type="entry name" value="BCTLIPOCALIN"/>
</dbReference>
<dbReference type="InterPro" id="IPR012674">
    <property type="entry name" value="Calycin"/>
</dbReference>
<evidence type="ECO:0000313" key="5">
    <source>
        <dbReference type="EMBL" id="ACT50549.1"/>
    </source>
</evidence>
<keyword evidence="6" id="KW-1185">Reference proteome</keyword>
<dbReference type="OrthoDB" id="9793905at2"/>
<feature type="chain" id="PRO_5013434236" description="Outer membrane lipoprotein Blc" evidence="2">
    <location>
        <begin position="29"/>
        <end position="192"/>
    </location>
</feature>
<dbReference type="STRING" id="582744.Msip34_1303"/>
<dbReference type="PANTHER" id="PTHR10612:SF34">
    <property type="entry name" value="APOLIPOPROTEIN D"/>
    <property type="match status" value="1"/>
</dbReference>
<gene>
    <name evidence="5" type="ordered locus">Msip34_1303</name>
</gene>
<dbReference type="InterPro" id="IPR022271">
    <property type="entry name" value="Lipocalin_ApoD"/>
</dbReference>
<dbReference type="InterPro" id="IPR022272">
    <property type="entry name" value="Lipocalin_CS"/>
</dbReference>
<feature type="lipid moiety-binding region" description="N-palmitoyl cysteine" evidence="3">
    <location>
        <position position="25"/>
    </location>
</feature>
<comment type="subunit">
    <text evidence="2">Homodimer.</text>
</comment>
<dbReference type="Proteomes" id="UP000002743">
    <property type="component" value="Chromosome"/>
</dbReference>
<keyword evidence="2" id="KW-0446">Lipid-binding</keyword>
<dbReference type="InterPro" id="IPR047202">
    <property type="entry name" value="Lipocalin_Blc-like_dom"/>
</dbReference>
<dbReference type="Gene3D" id="2.40.128.20">
    <property type="match status" value="1"/>
</dbReference>
<comment type="function">
    <text evidence="2">Involved in the storage or transport of lipids necessary for membrane maintenance under stressful conditions. Displays a binding preference for lysophospholipids.</text>
</comment>
<accession>C6XDC4</accession>
<dbReference type="GO" id="GO:0008289">
    <property type="term" value="F:lipid binding"/>
    <property type="evidence" value="ECO:0007669"/>
    <property type="project" value="UniProtKB-UniRule"/>
</dbReference>
<dbReference type="GO" id="GO:0009279">
    <property type="term" value="C:cell outer membrane"/>
    <property type="evidence" value="ECO:0007669"/>
    <property type="project" value="UniProtKB-SubCell"/>
</dbReference>
<protein>
    <recommendedName>
        <fullName evidence="2">Outer membrane lipoprotein Blc</fullName>
    </recommendedName>
</protein>